<evidence type="ECO:0000313" key="3">
    <source>
        <dbReference type="Proteomes" id="UP000075398"/>
    </source>
</evidence>
<dbReference type="Gene3D" id="2.10.260.10">
    <property type="match status" value="1"/>
</dbReference>
<accession>A0A150J664</accession>
<gene>
    <name evidence="2" type="ORF">AMQ22_00726</name>
</gene>
<dbReference type="Gene3D" id="1.20.58.220">
    <property type="entry name" value="Phosphate transport system protein phou homolog 2, domain 2"/>
    <property type="match status" value="1"/>
</dbReference>
<dbReference type="GO" id="GO:0030643">
    <property type="term" value="P:intracellular phosphate ion homeostasis"/>
    <property type="evidence" value="ECO:0007669"/>
    <property type="project" value="InterPro"/>
</dbReference>
<sequence>MEIRKVQITGGSSYVITLPKEWIKSLNIKKNDSLGLIVQKDGTLLVTPDKVIEKKRKQKEYIVDVDTDKTYLFRLLVGAYVMGYSDIAVRSNDTMPPQIREAIRMFTQIAIGPEIVDEEPNLFVIRDLLSPMEMPFEKTVKRMYSLVESMHKDAIKSLKTNNKELAENVVSRDFEVDRLYWLATHQYNVILTDIMLSKKMGLSQEEASYFFLISRILERIGDHASILGENVLKVVDKLNPKMIQDIESASTLALEIFSKSFESHFKKNIKKANENIDAVDKLLEKCEDINNKALNLGIEAVPVVYIVESIRRTGEYSGDISELTINYLILKN</sequence>
<dbReference type="Pfam" id="PF04014">
    <property type="entry name" value="MazE_antitoxin"/>
    <property type="match status" value="1"/>
</dbReference>
<dbReference type="InterPro" id="IPR037914">
    <property type="entry name" value="SpoVT-AbrB_sf"/>
</dbReference>
<dbReference type="InterPro" id="IPR007159">
    <property type="entry name" value="SpoVT-AbrB_dom"/>
</dbReference>
<dbReference type="SMART" id="SM00966">
    <property type="entry name" value="SpoVT_AbrB"/>
    <property type="match status" value="1"/>
</dbReference>
<dbReference type="InterPro" id="IPR026022">
    <property type="entry name" value="PhoU_dom"/>
</dbReference>
<dbReference type="SUPFAM" id="SSF89447">
    <property type="entry name" value="AbrB/MazE/MraZ-like"/>
    <property type="match status" value="1"/>
</dbReference>
<reference evidence="2 3" key="1">
    <citation type="journal article" date="2016" name="ISME J.">
        <title>Chasing the elusive Euryarchaeota class WSA2: genomes reveal a uniquely fastidious methyl-reducing methanogen.</title>
        <authorList>
            <person name="Nobu M.K."/>
            <person name="Narihiro T."/>
            <person name="Kuroda K."/>
            <person name="Mei R."/>
            <person name="Liu W.T."/>
        </authorList>
    </citation>
    <scope>NUCLEOTIDE SEQUENCE [LARGE SCALE GENOMIC DNA]</scope>
    <source>
        <strain evidence="2">U1lsi0528_Bin055</strain>
    </source>
</reference>
<dbReference type="Proteomes" id="UP000075398">
    <property type="component" value="Unassembled WGS sequence"/>
</dbReference>
<protein>
    <submittedName>
        <fullName evidence="2">PhoU domain protein</fullName>
    </submittedName>
</protein>
<dbReference type="SUPFAM" id="SSF109755">
    <property type="entry name" value="PhoU-like"/>
    <property type="match status" value="1"/>
</dbReference>
<organism evidence="2 3">
    <name type="scientific">Candidatus Methanofastidiosum methylothiophilum</name>
    <dbReference type="NCBI Taxonomy" id="1705564"/>
    <lineage>
        <taxon>Archaea</taxon>
        <taxon>Methanobacteriati</taxon>
        <taxon>Methanobacteriota</taxon>
        <taxon>Stenosarchaea group</taxon>
        <taxon>Candidatus Methanofastidiosia</taxon>
        <taxon>Candidatus Methanofastidiosales</taxon>
        <taxon>Candidatus Methanofastidiosaceae</taxon>
        <taxon>Candidatus Methanofastidiosum</taxon>
    </lineage>
</organism>
<dbReference type="PANTHER" id="PTHR42930:SF2">
    <property type="entry name" value="PHOU DOMAIN-CONTAINING PROTEIN"/>
    <property type="match status" value="1"/>
</dbReference>
<proteinExistence type="predicted"/>
<dbReference type="AlphaFoldDB" id="A0A150J664"/>
<dbReference type="Pfam" id="PF01895">
    <property type="entry name" value="PhoU"/>
    <property type="match status" value="1"/>
</dbReference>
<dbReference type="GO" id="GO:0045936">
    <property type="term" value="P:negative regulation of phosphate metabolic process"/>
    <property type="evidence" value="ECO:0007669"/>
    <property type="project" value="InterPro"/>
</dbReference>
<feature type="domain" description="SpoVT-AbrB" evidence="1">
    <location>
        <begin position="8"/>
        <end position="54"/>
    </location>
</feature>
<dbReference type="GO" id="GO:0003677">
    <property type="term" value="F:DNA binding"/>
    <property type="evidence" value="ECO:0007669"/>
    <property type="project" value="InterPro"/>
</dbReference>
<evidence type="ECO:0000259" key="1">
    <source>
        <dbReference type="SMART" id="SM00966"/>
    </source>
</evidence>
<dbReference type="InterPro" id="IPR038078">
    <property type="entry name" value="PhoU-like_sf"/>
</dbReference>
<name>A0A150J664_9EURY</name>
<dbReference type="InterPro" id="IPR028366">
    <property type="entry name" value="PhoU"/>
</dbReference>
<evidence type="ECO:0000313" key="2">
    <source>
        <dbReference type="EMBL" id="KYC52578.1"/>
    </source>
</evidence>
<dbReference type="EMBL" id="LNGC01000020">
    <property type="protein sequence ID" value="KYC52578.1"/>
    <property type="molecule type" value="Genomic_DNA"/>
</dbReference>
<comment type="caution">
    <text evidence="2">The sequence shown here is derived from an EMBL/GenBank/DDBJ whole genome shotgun (WGS) entry which is preliminary data.</text>
</comment>
<dbReference type="PANTHER" id="PTHR42930">
    <property type="entry name" value="PHOSPHATE-SPECIFIC TRANSPORT SYSTEM ACCESSORY PROTEIN PHOU"/>
    <property type="match status" value="1"/>
</dbReference>